<evidence type="ECO:0000256" key="3">
    <source>
        <dbReference type="RuleBase" id="RU368010"/>
    </source>
</evidence>
<keyword evidence="3" id="KW-0653">Protein transport</keyword>
<dbReference type="OrthoDB" id="6267998at2759"/>
<evidence type="ECO:0000256" key="2">
    <source>
        <dbReference type="ARBA" id="ARBA00016122"/>
    </source>
</evidence>
<keyword evidence="3" id="KW-0445">Lipid transport</keyword>
<dbReference type="GO" id="GO:1990745">
    <property type="term" value="C:EARP complex"/>
    <property type="evidence" value="ECO:0007669"/>
    <property type="project" value="TreeGrafter"/>
</dbReference>
<gene>
    <name evidence="4" type="ORF">HNAJ_LOCUS12832</name>
</gene>
<organism evidence="6">
    <name type="scientific">Rodentolepis nana</name>
    <name type="common">Dwarf tapeworm</name>
    <name type="synonym">Hymenolepis nana</name>
    <dbReference type="NCBI Taxonomy" id="102285"/>
    <lineage>
        <taxon>Eukaryota</taxon>
        <taxon>Metazoa</taxon>
        <taxon>Spiralia</taxon>
        <taxon>Lophotrochozoa</taxon>
        <taxon>Platyhelminthes</taxon>
        <taxon>Cestoda</taxon>
        <taxon>Eucestoda</taxon>
        <taxon>Cyclophyllidea</taxon>
        <taxon>Hymenolepididae</taxon>
        <taxon>Rodentolepis</taxon>
    </lineage>
</organism>
<evidence type="ECO:0000256" key="1">
    <source>
        <dbReference type="ARBA" id="ARBA00006080"/>
    </source>
</evidence>
<dbReference type="GO" id="GO:0042147">
    <property type="term" value="P:retrograde transport, endosome to Golgi"/>
    <property type="evidence" value="ECO:0007669"/>
    <property type="project" value="UniProtKB-UniRule"/>
</dbReference>
<comment type="subcellular location">
    <subcellularLocation>
        <location evidence="3">Golgi apparatus</location>
        <location evidence="3">trans-Golgi network</location>
    </subcellularLocation>
</comment>
<dbReference type="PANTHER" id="PTHR15954:SF4">
    <property type="entry name" value="VACUOLAR PROTEIN SORTING-ASSOCIATED PROTEIN 51 HOMOLOG"/>
    <property type="match status" value="1"/>
</dbReference>
<dbReference type="GO" id="GO:0015031">
    <property type="term" value="P:protein transport"/>
    <property type="evidence" value="ECO:0007669"/>
    <property type="project" value="UniProtKB-UniRule"/>
</dbReference>
<dbReference type="PANTHER" id="PTHR15954">
    <property type="entry name" value="VACUOLAR PROTEIN SORTING-ASSOCIATED PROTEIN 51 HOMOLOG"/>
    <property type="match status" value="1"/>
</dbReference>
<dbReference type="WBParaSite" id="HNAJ_0001285601-mRNA-1">
    <property type="protein sequence ID" value="HNAJ_0001285601-mRNA-1"/>
    <property type="gene ID" value="HNAJ_0001285601"/>
</dbReference>
<dbReference type="GO" id="GO:0016020">
    <property type="term" value="C:membrane"/>
    <property type="evidence" value="ECO:0007669"/>
    <property type="project" value="TreeGrafter"/>
</dbReference>
<dbReference type="GO" id="GO:0006869">
    <property type="term" value="P:lipid transport"/>
    <property type="evidence" value="ECO:0007669"/>
    <property type="project" value="UniProtKB-UniRule"/>
</dbReference>
<keyword evidence="3" id="KW-0333">Golgi apparatus</keyword>
<dbReference type="GO" id="GO:0048193">
    <property type="term" value="P:Golgi vesicle transport"/>
    <property type="evidence" value="ECO:0007669"/>
    <property type="project" value="TreeGrafter"/>
</dbReference>
<reference evidence="4 5" key="2">
    <citation type="submission" date="2018-11" db="EMBL/GenBank/DDBJ databases">
        <authorList>
            <consortium name="Pathogen Informatics"/>
        </authorList>
    </citation>
    <scope>NUCLEOTIDE SEQUENCE [LARGE SCALE GENOMIC DNA]</scope>
</reference>
<reference evidence="6" key="1">
    <citation type="submission" date="2017-02" db="UniProtKB">
        <authorList>
            <consortium name="WormBaseParasite"/>
        </authorList>
    </citation>
    <scope>IDENTIFICATION</scope>
</reference>
<dbReference type="GO" id="GO:0007041">
    <property type="term" value="P:lysosomal transport"/>
    <property type="evidence" value="ECO:0007669"/>
    <property type="project" value="TreeGrafter"/>
</dbReference>
<protein>
    <recommendedName>
        <fullName evidence="2 3">Vacuolar protein sorting-associated protein 51 homolog</fullName>
    </recommendedName>
</protein>
<dbReference type="Proteomes" id="UP000278807">
    <property type="component" value="Unassembled WGS sequence"/>
</dbReference>
<dbReference type="GO" id="GO:0007030">
    <property type="term" value="P:Golgi organization"/>
    <property type="evidence" value="ECO:0007669"/>
    <property type="project" value="UniProtKB-UniRule"/>
</dbReference>
<comment type="function">
    <text evidence="3">Acts as component of the GARP complex that is involved in retrograde transport from early and late endosomes to the trans-Golgi network (TGN).</text>
</comment>
<sequence length="695" mass="79766">MKSVSEDRLQRKKRLFEFYGPKSKPGAELEELPNDPTNIDSSEFDARIYMNNLLSKSDLNDLVAKETEICDQIRTLDSEMQTLVYDNYNKFINATHTIKMMKADFKYIEGEMNSLAESMLEIRLFSSDIDNELRDIRTSTKKLMTTADNLQKLEYLSSLPSKIRQFTKKEEWAKAVDAYVKAKAFFDRHRHVPSFRGIYNECTDLIDEIINKVEDKLNSVEDPQTLNSLIEVLYQFGQTPYELAEKFLHVASHRSDILLENLATSHPSNSLEGILAFANAASDIISEGVMSYVFTYSSRFLSNRSIDDDQVDEDLETRLFDFLQGVTTKFLTFINAELQSRVDSTEIELLVRALERLYSRLMAFGRSVLEVVVPPNQSPSLSSNEFKKHLDEATLNMVLVVAEYCCRKKQFQTLRLQTADCLTDVRQKLVTSVCLKPKKEQVLVLFLVTFKQLCYFLYLFNVFLSLIFLSMNYSGGEGDNQTLMEIYDEMSRVLATSLRACLKSVEPFLSAENSFSHLQLFRATFCLDYVREGIVTAYLRFLIQFCEDLSKFTPSSVPGCLILLMGKLCLEWANSGTIGHLLNTADEFLMFGQPKSSYSMESHQQKAIQQMLATRTQPLTPAGPLAEEFRTTSTRLLTVFTKFEGAQLAHMMRKSMEARFWLRCPEPRTVRSVIRRVLEDLANIDYQVKSTEFSL</sequence>
<dbReference type="Pfam" id="PF08700">
    <property type="entry name" value="VPS51_Exo84_N"/>
    <property type="match status" value="1"/>
</dbReference>
<name>A0A0R3TYA9_RODNA</name>
<dbReference type="GO" id="GO:0032456">
    <property type="term" value="P:endocytic recycling"/>
    <property type="evidence" value="ECO:0007669"/>
    <property type="project" value="TreeGrafter"/>
</dbReference>
<dbReference type="GO" id="GO:0005829">
    <property type="term" value="C:cytosol"/>
    <property type="evidence" value="ECO:0007669"/>
    <property type="project" value="GOC"/>
</dbReference>
<keyword evidence="3" id="KW-0813">Transport</keyword>
<accession>A0A0R3TYA9</accession>
<keyword evidence="5" id="KW-1185">Reference proteome</keyword>
<comment type="similarity">
    <text evidence="1 3">Belongs to the VPS51 family.</text>
</comment>
<evidence type="ECO:0000313" key="4">
    <source>
        <dbReference type="EMBL" id="VDO14221.1"/>
    </source>
</evidence>
<evidence type="ECO:0000313" key="5">
    <source>
        <dbReference type="Proteomes" id="UP000278807"/>
    </source>
</evidence>
<dbReference type="InterPro" id="IPR014812">
    <property type="entry name" value="Vps51"/>
</dbReference>
<dbReference type="EMBL" id="UZAE01014705">
    <property type="protein sequence ID" value="VDO14221.1"/>
    <property type="molecule type" value="Genomic_DNA"/>
</dbReference>
<evidence type="ECO:0000313" key="6">
    <source>
        <dbReference type="WBParaSite" id="HNAJ_0001285601-mRNA-1"/>
    </source>
</evidence>
<proteinExistence type="inferred from homology"/>
<dbReference type="GO" id="GO:0000938">
    <property type="term" value="C:GARP complex"/>
    <property type="evidence" value="ECO:0007669"/>
    <property type="project" value="UniProtKB-UniRule"/>
</dbReference>
<dbReference type="STRING" id="102285.A0A0R3TYA9"/>
<dbReference type="AlphaFoldDB" id="A0A0R3TYA9"/>
<comment type="subunit">
    <text evidence="3">Component of the Golgi-associated retrograde protein (GARP) complex.</text>
</comment>